<dbReference type="InterPro" id="IPR002219">
    <property type="entry name" value="PKC_DAG/PE"/>
</dbReference>
<comment type="subcellular location">
    <subcellularLocation>
        <location evidence="1">Cytoplasm</location>
        <location evidence="1">Cytoskeleton</location>
    </subcellularLocation>
</comment>
<dbReference type="Gene3D" id="1.20.5.110">
    <property type="match status" value="1"/>
</dbReference>
<dbReference type="PANTHER" id="PTHR22738:SF12">
    <property type="entry name" value="RAS ASSOCIATION DOMAIN-CONTAINING PROTEIN 1"/>
    <property type="match status" value="1"/>
</dbReference>
<dbReference type="Gene3D" id="3.10.20.90">
    <property type="entry name" value="Phosphatidylinositol 3-kinase Catalytic Subunit, Chain A, domain 1"/>
    <property type="match status" value="1"/>
</dbReference>
<sequence>MHWSDGIELSDLRLDADPIELADPWVPRSPSRLERTNALRINPGKVPELLGRVGIVRLPGETQDPRLKVELGEGHNFQPCSHAQPTWCDLCGDFIWGLYKQSLRCANCRFTCHYRCRTHIQLDCSLWDQGTSLSLPSLGEHTIDTNVPAPFERTWGSSASSGYCSEDGSGSESESGSEFEQYFTARTSLGRIKPHVETKKDEPVELKKQELSVTEIQHKVKEYNSLINGNLFMNMNRDGSYTGFVKVQFKLARPVSVPPPKKGPAGQEARGKRTAGVKRRTSFYLPKDTSKHLHISSQTSAREVIEALLKKFTVVDNPAKFALFERRERHEQVYLRKISDEERPLRLRLVTGPNEKLLSFVLKENETGEVNVSYDFSSVGRKWHAFSMPELKNFLRILQREEEEHVKQILQRYALARKRMEGALPGSTPG</sequence>
<evidence type="ECO:0000256" key="7">
    <source>
        <dbReference type="ARBA" id="ARBA00022833"/>
    </source>
</evidence>
<dbReference type="EMBL" id="JAOPHQ010005405">
    <property type="protein sequence ID" value="KAK0135888.1"/>
    <property type="molecule type" value="Genomic_DNA"/>
</dbReference>
<feature type="domain" description="Ras-associating" evidence="11">
    <location>
        <begin position="277"/>
        <end position="367"/>
    </location>
</feature>
<dbReference type="SMART" id="SM00314">
    <property type="entry name" value="RA"/>
    <property type="match status" value="1"/>
</dbReference>
<dbReference type="PROSITE" id="PS50200">
    <property type="entry name" value="RA"/>
    <property type="match status" value="1"/>
</dbReference>
<dbReference type="GO" id="GO:0005634">
    <property type="term" value="C:nucleus"/>
    <property type="evidence" value="ECO:0007669"/>
    <property type="project" value="TreeGrafter"/>
</dbReference>
<evidence type="ECO:0000256" key="8">
    <source>
        <dbReference type="ARBA" id="ARBA00023212"/>
    </source>
</evidence>
<keyword evidence="2" id="KW-0963">Cytoplasm</keyword>
<evidence type="ECO:0000256" key="5">
    <source>
        <dbReference type="ARBA" id="ARBA00022723"/>
    </source>
</evidence>
<dbReference type="InterPro" id="IPR011524">
    <property type="entry name" value="SARAH_dom"/>
</dbReference>
<dbReference type="CDD" id="cd20885">
    <property type="entry name" value="C1_RASSF1"/>
    <property type="match status" value="1"/>
</dbReference>
<feature type="region of interest" description="Disordered" evidence="9">
    <location>
        <begin position="255"/>
        <end position="276"/>
    </location>
</feature>
<keyword evidence="5" id="KW-0479">Metal-binding</keyword>
<gene>
    <name evidence="13" type="primary">Rassf1_1</name>
    <name evidence="13" type="ORF">N1851_028264</name>
</gene>
<dbReference type="InterPro" id="IPR020454">
    <property type="entry name" value="DAG/PE-bd"/>
</dbReference>
<evidence type="ECO:0000256" key="4">
    <source>
        <dbReference type="ARBA" id="ARBA00022701"/>
    </source>
</evidence>
<evidence type="ECO:0000256" key="6">
    <source>
        <dbReference type="ARBA" id="ARBA00022771"/>
    </source>
</evidence>
<evidence type="ECO:0000313" key="14">
    <source>
        <dbReference type="Proteomes" id="UP001174136"/>
    </source>
</evidence>
<evidence type="ECO:0000256" key="9">
    <source>
        <dbReference type="SAM" id="MobiDB-lite"/>
    </source>
</evidence>
<keyword evidence="4" id="KW-0493">Microtubule</keyword>
<dbReference type="PANTHER" id="PTHR22738">
    <property type="entry name" value="RASSF"/>
    <property type="match status" value="1"/>
</dbReference>
<dbReference type="Pfam" id="PF16517">
    <property type="entry name" value="Nore1-SARAH"/>
    <property type="match status" value="1"/>
</dbReference>
<dbReference type="InterPro" id="IPR029071">
    <property type="entry name" value="Ubiquitin-like_domsf"/>
</dbReference>
<dbReference type="Pfam" id="PF00130">
    <property type="entry name" value="C1_1"/>
    <property type="match status" value="1"/>
</dbReference>
<dbReference type="PRINTS" id="PR00008">
    <property type="entry name" value="DAGPEDOMAIN"/>
</dbReference>
<accession>A0AA47NSS5</accession>
<dbReference type="PROSITE" id="PS50951">
    <property type="entry name" value="SARAH"/>
    <property type="match status" value="1"/>
</dbReference>
<dbReference type="AlphaFoldDB" id="A0AA47NSS5"/>
<evidence type="ECO:0000259" key="10">
    <source>
        <dbReference type="PROSITE" id="PS50081"/>
    </source>
</evidence>
<keyword evidence="3" id="KW-0597">Phosphoprotein</keyword>
<proteinExistence type="predicted"/>
<comment type="caution">
    <text evidence="13">The sequence shown here is derived from an EMBL/GenBank/DDBJ whole genome shotgun (WGS) entry which is preliminary data.</text>
</comment>
<dbReference type="InterPro" id="IPR000159">
    <property type="entry name" value="RA_dom"/>
</dbReference>
<dbReference type="PROSITE" id="PS50081">
    <property type="entry name" value="ZF_DAG_PE_2"/>
    <property type="match status" value="1"/>
</dbReference>
<dbReference type="GO" id="GO:0008270">
    <property type="term" value="F:zinc ion binding"/>
    <property type="evidence" value="ECO:0007669"/>
    <property type="project" value="UniProtKB-KW"/>
</dbReference>
<name>A0AA47NSS5_MERPO</name>
<evidence type="ECO:0000313" key="13">
    <source>
        <dbReference type="EMBL" id="KAK0135888.1"/>
    </source>
</evidence>
<dbReference type="GO" id="GO:0007265">
    <property type="term" value="P:Ras protein signal transduction"/>
    <property type="evidence" value="ECO:0007669"/>
    <property type="project" value="TreeGrafter"/>
</dbReference>
<keyword evidence="8" id="KW-0206">Cytoskeleton</keyword>
<keyword evidence="14" id="KW-1185">Reference proteome</keyword>
<dbReference type="SUPFAM" id="SSF57889">
    <property type="entry name" value="Cysteine-rich domain"/>
    <property type="match status" value="1"/>
</dbReference>
<protein>
    <submittedName>
        <fullName evidence="13">Ras association domain-containing protein 1</fullName>
    </submittedName>
</protein>
<evidence type="ECO:0000259" key="12">
    <source>
        <dbReference type="PROSITE" id="PS50951"/>
    </source>
</evidence>
<dbReference type="PROSITE" id="PS00479">
    <property type="entry name" value="ZF_DAG_PE_1"/>
    <property type="match status" value="1"/>
</dbReference>
<evidence type="ECO:0000256" key="2">
    <source>
        <dbReference type="ARBA" id="ARBA00022490"/>
    </source>
</evidence>
<dbReference type="InterPro" id="IPR033614">
    <property type="entry name" value="RASSF1-6"/>
</dbReference>
<feature type="domain" description="Phorbol-ester/DAG-type" evidence="10">
    <location>
        <begin position="74"/>
        <end position="124"/>
    </location>
</feature>
<dbReference type="Gene3D" id="3.30.60.20">
    <property type="match status" value="1"/>
</dbReference>
<keyword evidence="6" id="KW-0863">Zinc-finger</keyword>
<evidence type="ECO:0000256" key="1">
    <source>
        <dbReference type="ARBA" id="ARBA00004245"/>
    </source>
</evidence>
<dbReference type="Proteomes" id="UP001174136">
    <property type="component" value="Unassembled WGS sequence"/>
</dbReference>
<evidence type="ECO:0000256" key="3">
    <source>
        <dbReference type="ARBA" id="ARBA00022553"/>
    </source>
</evidence>
<dbReference type="Pfam" id="PF00788">
    <property type="entry name" value="RA"/>
    <property type="match status" value="1"/>
</dbReference>
<evidence type="ECO:0000259" key="11">
    <source>
        <dbReference type="PROSITE" id="PS50200"/>
    </source>
</evidence>
<dbReference type="GO" id="GO:0005874">
    <property type="term" value="C:microtubule"/>
    <property type="evidence" value="ECO:0007669"/>
    <property type="project" value="UniProtKB-KW"/>
</dbReference>
<reference evidence="13" key="1">
    <citation type="journal article" date="2023" name="Front. Mar. Sci.">
        <title>A new Merluccius polli reference genome to investigate the effects of global change in West African waters.</title>
        <authorList>
            <person name="Mateo J.L."/>
            <person name="Blanco-Fernandez C."/>
            <person name="Garcia-Vazquez E."/>
            <person name="Machado-Schiaffino G."/>
        </authorList>
    </citation>
    <scope>NUCLEOTIDE SEQUENCE</scope>
    <source>
        <strain evidence="13">C29</strain>
        <tissue evidence="13">Fin</tissue>
    </source>
</reference>
<keyword evidence="7" id="KW-0862">Zinc</keyword>
<organism evidence="13 14">
    <name type="scientific">Merluccius polli</name>
    <name type="common">Benguela hake</name>
    <name type="synonym">Merluccius cadenati</name>
    <dbReference type="NCBI Taxonomy" id="89951"/>
    <lineage>
        <taxon>Eukaryota</taxon>
        <taxon>Metazoa</taxon>
        <taxon>Chordata</taxon>
        <taxon>Craniata</taxon>
        <taxon>Vertebrata</taxon>
        <taxon>Euteleostomi</taxon>
        <taxon>Actinopterygii</taxon>
        <taxon>Neopterygii</taxon>
        <taxon>Teleostei</taxon>
        <taxon>Neoteleostei</taxon>
        <taxon>Acanthomorphata</taxon>
        <taxon>Zeiogadaria</taxon>
        <taxon>Gadariae</taxon>
        <taxon>Gadiformes</taxon>
        <taxon>Gadoidei</taxon>
        <taxon>Merlucciidae</taxon>
        <taxon>Merluccius</taxon>
    </lineage>
</organism>
<dbReference type="SMART" id="SM00109">
    <property type="entry name" value="C1"/>
    <property type="match status" value="1"/>
</dbReference>
<dbReference type="FunFam" id="3.10.20.90:FF:000048">
    <property type="entry name" value="Ras association domain family member 1"/>
    <property type="match status" value="1"/>
</dbReference>
<dbReference type="InterPro" id="IPR046349">
    <property type="entry name" value="C1-like_sf"/>
</dbReference>
<dbReference type="SUPFAM" id="SSF54236">
    <property type="entry name" value="Ubiquitin-like"/>
    <property type="match status" value="1"/>
</dbReference>
<feature type="domain" description="SARAH" evidence="12">
    <location>
        <begin position="380"/>
        <end position="427"/>
    </location>
</feature>